<dbReference type="CDD" id="cd06261">
    <property type="entry name" value="TM_PBP2"/>
    <property type="match status" value="1"/>
</dbReference>
<feature type="transmembrane region" description="Helical" evidence="7">
    <location>
        <begin position="148"/>
        <end position="166"/>
    </location>
</feature>
<keyword evidence="10" id="KW-1185">Reference proteome</keyword>
<evidence type="ECO:0000256" key="3">
    <source>
        <dbReference type="ARBA" id="ARBA00022475"/>
    </source>
</evidence>
<keyword evidence="4 7" id="KW-0812">Transmembrane</keyword>
<dbReference type="Proteomes" id="UP000252415">
    <property type="component" value="Unassembled WGS sequence"/>
</dbReference>
<dbReference type="PANTHER" id="PTHR43744">
    <property type="entry name" value="ABC TRANSPORTER PERMEASE PROTEIN MG189-RELATED-RELATED"/>
    <property type="match status" value="1"/>
</dbReference>
<comment type="subcellular location">
    <subcellularLocation>
        <location evidence="1 7">Cell membrane</location>
        <topology evidence="1 7">Multi-pass membrane protein</topology>
    </subcellularLocation>
</comment>
<gene>
    <name evidence="9" type="ORF">DFP97_105192</name>
</gene>
<dbReference type="PROSITE" id="PS50928">
    <property type="entry name" value="ABC_TM1"/>
    <property type="match status" value="1"/>
</dbReference>
<proteinExistence type="inferred from homology"/>
<sequence length="298" mass="33172">MKLVRSRTIGSSVSTAALYAAMACIALLSLAPIWYTTAISFSDKAAAAAGSVTFWPQDFNLVSYATILGDPTFLGAFWISVKRVLLGGAINFVITVLMAYPLSKENREFRFRSAYMWLLVFTMLFSGGTIPLYIVVKELGLFNSIWSLVLPSAVPVFNIMLLLNFFRSIPKELNEAAEIDGAGPWYMLLKVYLPLSLPALATVTLFSVVNHWNAFFDGMIYMRSVDNYPLQTYIQQLVVQVNMQDISGDPNKLDLIAKMSNKTLNAAKIVISMLPILAIYPFLQKYFIHGIMLGSVKE</sequence>
<dbReference type="GO" id="GO:0055085">
    <property type="term" value="P:transmembrane transport"/>
    <property type="evidence" value="ECO:0007669"/>
    <property type="project" value="InterPro"/>
</dbReference>
<name>A0A368W1U4_9BACL</name>
<feature type="transmembrane region" description="Helical" evidence="7">
    <location>
        <begin position="266"/>
        <end position="283"/>
    </location>
</feature>
<dbReference type="PROSITE" id="PS51257">
    <property type="entry name" value="PROKAR_LIPOPROTEIN"/>
    <property type="match status" value="1"/>
</dbReference>
<dbReference type="AlphaFoldDB" id="A0A368W1U4"/>
<keyword evidence="3" id="KW-1003">Cell membrane</keyword>
<evidence type="ECO:0000256" key="4">
    <source>
        <dbReference type="ARBA" id="ARBA00022692"/>
    </source>
</evidence>
<comment type="caution">
    <text evidence="9">The sequence shown here is derived from an EMBL/GenBank/DDBJ whole genome shotgun (WGS) entry which is preliminary data.</text>
</comment>
<feature type="domain" description="ABC transmembrane type-1" evidence="8">
    <location>
        <begin position="77"/>
        <end position="283"/>
    </location>
</feature>
<evidence type="ECO:0000313" key="10">
    <source>
        <dbReference type="Proteomes" id="UP000252415"/>
    </source>
</evidence>
<feature type="transmembrane region" description="Helical" evidence="7">
    <location>
        <begin position="187"/>
        <end position="209"/>
    </location>
</feature>
<evidence type="ECO:0000256" key="7">
    <source>
        <dbReference type="RuleBase" id="RU363032"/>
    </source>
</evidence>
<feature type="transmembrane region" description="Helical" evidence="7">
    <location>
        <begin position="114"/>
        <end position="136"/>
    </location>
</feature>
<dbReference type="PANTHER" id="PTHR43744:SF9">
    <property type="entry name" value="POLYGALACTURONAN_RHAMNOGALACTURONAN TRANSPORT SYSTEM PERMEASE PROTEIN YTCP"/>
    <property type="match status" value="1"/>
</dbReference>
<dbReference type="Pfam" id="PF00528">
    <property type="entry name" value="BPD_transp_1"/>
    <property type="match status" value="1"/>
</dbReference>
<feature type="transmembrane region" description="Helical" evidence="7">
    <location>
        <begin position="84"/>
        <end position="102"/>
    </location>
</feature>
<organism evidence="9 10">
    <name type="scientific">Paenibacillus prosopidis</name>
    <dbReference type="NCBI Taxonomy" id="630520"/>
    <lineage>
        <taxon>Bacteria</taxon>
        <taxon>Bacillati</taxon>
        <taxon>Bacillota</taxon>
        <taxon>Bacilli</taxon>
        <taxon>Bacillales</taxon>
        <taxon>Paenibacillaceae</taxon>
        <taxon>Paenibacillus</taxon>
    </lineage>
</organism>
<evidence type="ECO:0000313" key="9">
    <source>
        <dbReference type="EMBL" id="RCW49007.1"/>
    </source>
</evidence>
<dbReference type="GO" id="GO:0005886">
    <property type="term" value="C:plasma membrane"/>
    <property type="evidence" value="ECO:0007669"/>
    <property type="project" value="UniProtKB-SubCell"/>
</dbReference>
<feature type="transmembrane region" description="Helical" evidence="7">
    <location>
        <begin position="12"/>
        <end position="35"/>
    </location>
</feature>
<comment type="similarity">
    <text evidence="7">Belongs to the binding-protein-dependent transport system permease family.</text>
</comment>
<dbReference type="Gene3D" id="1.10.3720.10">
    <property type="entry name" value="MetI-like"/>
    <property type="match status" value="1"/>
</dbReference>
<keyword evidence="5 7" id="KW-1133">Transmembrane helix</keyword>
<keyword evidence="2 7" id="KW-0813">Transport</keyword>
<dbReference type="InterPro" id="IPR000515">
    <property type="entry name" value="MetI-like"/>
</dbReference>
<evidence type="ECO:0000256" key="1">
    <source>
        <dbReference type="ARBA" id="ARBA00004651"/>
    </source>
</evidence>
<evidence type="ECO:0000256" key="5">
    <source>
        <dbReference type="ARBA" id="ARBA00022989"/>
    </source>
</evidence>
<evidence type="ECO:0000259" key="8">
    <source>
        <dbReference type="PROSITE" id="PS50928"/>
    </source>
</evidence>
<dbReference type="SUPFAM" id="SSF161098">
    <property type="entry name" value="MetI-like"/>
    <property type="match status" value="1"/>
</dbReference>
<keyword evidence="9" id="KW-0762">Sugar transport</keyword>
<accession>A0A368W1U4</accession>
<keyword evidence="6 7" id="KW-0472">Membrane</keyword>
<reference evidence="9 10" key="1">
    <citation type="submission" date="2018-07" db="EMBL/GenBank/DDBJ databases">
        <title>Genomic Encyclopedia of Type Strains, Phase III (KMG-III): the genomes of soil and plant-associated and newly described type strains.</title>
        <authorList>
            <person name="Whitman W."/>
        </authorList>
    </citation>
    <scope>NUCLEOTIDE SEQUENCE [LARGE SCALE GENOMIC DNA]</scope>
    <source>
        <strain evidence="9 10">CECT 7506</strain>
    </source>
</reference>
<evidence type="ECO:0000256" key="6">
    <source>
        <dbReference type="ARBA" id="ARBA00023136"/>
    </source>
</evidence>
<protein>
    <submittedName>
        <fullName evidence="9">Multiple sugar transport system permease protein/putative aldouronate transport system permease protein</fullName>
    </submittedName>
</protein>
<dbReference type="InterPro" id="IPR035906">
    <property type="entry name" value="MetI-like_sf"/>
</dbReference>
<evidence type="ECO:0000256" key="2">
    <source>
        <dbReference type="ARBA" id="ARBA00022448"/>
    </source>
</evidence>
<dbReference type="EMBL" id="QPJD01000005">
    <property type="protein sequence ID" value="RCW49007.1"/>
    <property type="molecule type" value="Genomic_DNA"/>
</dbReference>